<keyword evidence="2" id="KW-1185">Reference proteome</keyword>
<protein>
    <submittedName>
        <fullName evidence="1">NB-ARC domain-containing disease resistance protein</fullName>
    </submittedName>
</protein>
<dbReference type="Proteomes" id="UP001164539">
    <property type="component" value="Chromosome 5"/>
</dbReference>
<comment type="caution">
    <text evidence="1">The sequence shown here is derived from an EMBL/GenBank/DDBJ whole genome shotgun (WGS) entry which is preliminary data.</text>
</comment>
<evidence type="ECO:0000313" key="2">
    <source>
        <dbReference type="Proteomes" id="UP001164539"/>
    </source>
</evidence>
<accession>A0ACC1Y6E4</accession>
<organism evidence="1 2">
    <name type="scientific">Melia azedarach</name>
    <name type="common">Chinaberry tree</name>
    <dbReference type="NCBI Taxonomy" id="155640"/>
    <lineage>
        <taxon>Eukaryota</taxon>
        <taxon>Viridiplantae</taxon>
        <taxon>Streptophyta</taxon>
        <taxon>Embryophyta</taxon>
        <taxon>Tracheophyta</taxon>
        <taxon>Spermatophyta</taxon>
        <taxon>Magnoliopsida</taxon>
        <taxon>eudicotyledons</taxon>
        <taxon>Gunneridae</taxon>
        <taxon>Pentapetalae</taxon>
        <taxon>rosids</taxon>
        <taxon>malvids</taxon>
        <taxon>Sapindales</taxon>
        <taxon>Meliaceae</taxon>
        <taxon>Melia</taxon>
    </lineage>
</organism>
<gene>
    <name evidence="1" type="ORF">OWV82_010708</name>
</gene>
<proteinExistence type="predicted"/>
<reference evidence="1 2" key="1">
    <citation type="journal article" date="2023" name="Science">
        <title>Complex scaffold remodeling in plant triterpene biosynthesis.</title>
        <authorList>
            <person name="De La Pena R."/>
            <person name="Hodgson H."/>
            <person name="Liu J.C."/>
            <person name="Stephenson M.J."/>
            <person name="Martin A.C."/>
            <person name="Owen C."/>
            <person name="Harkess A."/>
            <person name="Leebens-Mack J."/>
            <person name="Jimenez L.E."/>
            <person name="Osbourn A."/>
            <person name="Sattely E.S."/>
        </authorList>
    </citation>
    <scope>NUCLEOTIDE SEQUENCE [LARGE SCALE GENOMIC DNA]</scope>
    <source>
        <strain evidence="2">cv. JPN11</strain>
        <tissue evidence="1">Leaf</tissue>
    </source>
</reference>
<evidence type="ECO:0000313" key="1">
    <source>
        <dbReference type="EMBL" id="KAJ4719090.1"/>
    </source>
</evidence>
<name>A0ACC1Y6E4_MELAZ</name>
<sequence>MADANVSTILEQLGSVISEEIKQELKDLGVRRWLDQLKDTSYDMEDVLDEWKTAIMKLQMDNAENGPVIPKKKDTDAAIPIDTMGGTGRLWFGFLPRLSAFCLTRLPFLFPNCVQFI</sequence>
<dbReference type="EMBL" id="CM051398">
    <property type="protein sequence ID" value="KAJ4719090.1"/>
    <property type="molecule type" value="Genomic_DNA"/>
</dbReference>